<dbReference type="RefSeq" id="XP_009497028.1">
    <property type="nucleotide sequence ID" value="XM_009498753.1"/>
</dbReference>
<dbReference type="OrthoDB" id="1081007at2759"/>
<dbReference type="GO" id="GO:0036374">
    <property type="term" value="F:glutathione hydrolase activity"/>
    <property type="evidence" value="ECO:0007669"/>
    <property type="project" value="InterPro"/>
</dbReference>
<evidence type="ECO:0000256" key="7">
    <source>
        <dbReference type="PIRSR" id="PIRSR600101-2"/>
    </source>
</evidence>
<dbReference type="Gene3D" id="1.10.246.130">
    <property type="match status" value="1"/>
</dbReference>
<feature type="binding site" evidence="7">
    <location>
        <begin position="543"/>
        <end position="544"/>
    </location>
    <ligand>
        <name>L-glutamate</name>
        <dbReference type="ChEBI" id="CHEBI:29985"/>
    </ligand>
</feature>
<dbReference type="GO" id="GO:0016746">
    <property type="term" value="F:acyltransferase activity"/>
    <property type="evidence" value="ECO:0007669"/>
    <property type="project" value="UniProtKB-KW"/>
</dbReference>
<feature type="binding site" evidence="7">
    <location>
        <position position="187"/>
    </location>
    <ligand>
        <name>L-glutamate</name>
        <dbReference type="ChEBI" id="CHEBI:29985"/>
    </ligand>
</feature>
<feature type="binding site" evidence="7">
    <location>
        <begin position="492"/>
        <end position="494"/>
    </location>
    <ligand>
        <name>L-glutamate</name>
        <dbReference type="ChEBI" id="CHEBI:29985"/>
    </ligand>
</feature>
<evidence type="ECO:0000256" key="3">
    <source>
        <dbReference type="ARBA" id="ARBA00022801"/>
    </source>
</evidence>
<dbReference type="Pfam" id="PF01019">
    <property type="entry name" value="G_glu_transpept"/>
    <property type="match status" value="1"/>
</dbReference>
<dbReference type="InterPro" id="IPR043137">
    <property type="entry name" value="GGT_ssub_C"/>
</dbReference>
<sequence length="686" mass="74451">MPPVSSNPDKAPLLPTHNNDSATSMSPGLNDSNVYPHSYAAYSTDSHAAVSPEEPASPSATAASAPGNPYKKYMLLVSFGLVVLVGVSFIGYAFLPRSGYPDSSLSVSEAAVATEHPTCSHTARRVLEEGGSVVDAAIAASFCIGVVHNFASGIGGGGFMLVHDVEHSSIGPDDTPLPYSSHLYDFREMAPALAHRDMYVGDMDKAKYGGLAVAVPGEVRGMHLAWTKHGRLPWARLVYPSFELAFHGFEVNDLLARRLLQVEQLVLTDPLWAESYLVDGRLARTGDTIRRRLLADTLNAILVDPEAFYTGPIAESTIEAIRSTGGILTSEDLVGYAPLIRMPISLDINKKRFITSGSPTSGPALLHMLNILAGYTQFPAHKTYDPVLEHRLVEAMKFGFAERTYLGDPSYLNKHDGSDPRLPPYDPELDQDLVTARLIDPAYAKETREKIDDGKTFPPDYYGGNYGVSEAPGTTHITVVDRSGNAASITSTVNIAWGSRIITPSGILLNNQMDDFSTPNTTNHYGLRDSPANYIAPGKRPLSSSVPLVVLDRLEDNRFETRFVLGGSGGSRILSGALNVVLNHIVRGLNLMDAIMMPRLHHQLYPNEVEAEYNYPKSIMSHMHKYMGHEYWYRAKNDTVSVIQAISRVVTTPPATGAAGARETTTPSVTLTAVSDPRKEGLPDGY</sequence>
<dbReference type="InterPro" id="IPR000101">
    <property type="entry name" value="GGT_peptidase"/>
</dbReference>
<dbReference type="EMBL" id="KB932208">
    <property type="protein sequence ID" value="KCV68596.1"/>
    <property type="molecule type" value="Genomic_DNA"/>
</dbReference>
<dbReference type="PANTHER" id="PTHR11686">
    <property type="entry name" value="GAMMA GLUTAMYL TRANSPEPTIDASE"/>
    <property type="match status" value="1"/>
</dbReference>
<dbReference type="PRINTS" id="PR01210">
    <property type="entry name" value="GGTRANSPTASE"/>
</dbReference>
<evidence type="ECO:0000313" key="11">
    <source>
        <dbReference type="Proteomes" id="UP000030693"/>
    </source>
</evidence>
<feature type="active site" description="Nucleophile" evidence="6">
    <location>
        <position position="474"/>
    </location>
</feature>
<keyword evidence="1" id="KW-0645">Protease</keyword>
<dbReference type="Proteomes" id="UP000030693">
    <property type="component" value="Unassembled WGS sequence"/>
</dbReference>
<dbReference type="GO" id="GO:0006508">
    <property type="term" value="P:proteolysis"/>
    <property type="evidence" value="ECO:0007669"/>
    <property type="project" value="UniProtKB-KW"/>
</dbReference>
<evidence type="ECO:0000313" key="10">
    <source>
        <dbReference type="EMBL" id="KCV68596.1"/>
    </source>
</evidence>
<dbReference type="InterPro" id="IPR029055">
    <property type="entry name" value="Ntn_hydrolases_N"/>
</dbReference>
<dbReference type="InterPro" id="IPR043138">
    <property type="entry name" value="GGT_lsub"/>
</dbReference>
<feature type="compositionally biased region" description="Polar residues" evidence="8">
    <location>
        <begin position="16"/>
        <end position="30"/>
    </location>
</feature>
<evidence type="ECO:0000256" key="9">
    <source>
        <dbReference type="SAM" id="Phobius"/>
    </source>
</evidence>
<dbReference type="GeneID" id="20529613"/>
<feature type="region of interest" description="Disordered" evidence="8">
    <location>
        <begin position="1"/>
        <end position="30"/>
    </location>
</feature>
<feature type="transmembrane region" description="Helical" evidence="9">
    <location>
        <begin position="73"/>
        <end position="95"/>
    </location>
</feature>
<keyword evidence="9" id="KW-0472">Membrane</keyword>
<evidence type="ECO:0000256" key="2">
    <source>
        <dbReference type="ARBA" id="ARBA00022679"/>
    </source>
</evidence>
<evidence type="ECO:0000256" key="6">
    <source>
        <dbReference type="PIRSR" id="PIRSR600101-1"/>
    </source>
</evidence>
<accession>A0A058Z396</accession>
<keyword evidence="5" id="KW-0012">Acyltransferase</keyword>
<keyword evidence="4" id="KW-0325">Glycoprotein</keyword>
<keyword evidence="9" id="KW-1133">Transmembrane helix</keyword>
<dbReference type="FunFam" id="1.10.246.130:FF:000005">
    <property type="entry name" value="Gamma-glutamyltranspeptidase 1, putative"/>
    <property type="match status" value="1"/>
</dbReference>
<dbReference type="GO" id="GO:0005886">
    <property type="term" value="C:plasma membrane"/>
    <property type="evidence" value="ECO:0007669"/>
    <property type="project" value="TreeGrafter"/>
</dbReference>
<keyword evidence="11" id="KW-1185">Reference proteome</keyword>
<keyword evidence="2 10" id="KW-0808">Transferase</keyword>
<dbReference type="OMA" id="GFMLVHL"/>
<name>A0A058Z396_FONAL</name>
<evidence type="ECO:0000256" key="1">
    <source>
        <dbReference type="ARBA" id="ARBA00022670"/>
    </source>
</evidence>
<protein>
    <submittedName>
        <fullName evidence="10">Gamma-glutamyltransferase</fullName>
    </submittedName>
</protein>
<gene>
    <name evidence="10" type="ORF">H696_04888</name>
</gene>
<dbReference type="STRING" id="691883.A0A058Z396"/>
<proteinExistence type="predicted"/>
<dbReference type="GO" id="GO:0006751">
    <property type="term" value="P:glutathione catabolic process"/>
    <property type="evidence" value="ECO:0007669"/>
    <property type="project" value="InterPro"/>
</dbReference>
<keyword evidence="3" id="KW-0378">Hydrolase</keyword>
<dbReference type="PANTHER" id="PTHR11686:SF9">
    <property type="entry name" value="RE13973P"/>
    <property type="match status" value="1"/>
</dbReference>
<keyword evidence="9" id="KW-0812">Transmembrane</keyword>
<dbReference type="Gene3D" id="3.60.20.40">
    <property type="match status" value="1"/>
</dbReference>
<dbReference type="NCBIfam" id="TIGR00066">
    <property type="entry name" value="g_glut_trans"/>
    <property type="match status" value="1"/>
</dbReference>
<dbReference type="AlphaFoldDB" id="A0A058Z396"/>
<evidence type="ECO:0000256" key="4">
    <source>
        <dbReference type="ARBA" id="ARBA00023180"/>
    </source>
</evidence>
<feature type="binding site" evidence="7">
    <location>
        <position position="570"/>
    </location>
    <ligand>
        <name>L-glutamate</name>
        <dbReference type="ChEBI" id="CHEBI:29985"/>
    </ligand>
</feature>
<dbReference type="eggNOG" id="KOG2410">
    <property type="taxonomic scope" value="Eukaryota"/>
</dbReference>
<dbReference type="SUPFAM" id="SSF56235">
    <property type="entry name" value="N-terminal nucleophile aminohydrolases (Ntn hydrolases)"/>
    <property type="match status" value="1"/>
</dbReference>
<evidence type="ECO:0000256" key="5">
    <source>
        <dbReference type="ARBA" id="ARBA00023315"/>
    </source>
</evidence>
<organism evidence="10">
    <name type="scientific">Fonticula alba</name>
    <name type="common">Slime mold</name>
    <dbReference type="NCBI Taxonomy" id="691883"/>
    <lineage>
        <taxon>Eukaryota</taxon>
        <taxon>Rotosphaerida</taxon>
        <taxon>Fonticulaceae</taxon>
        <taxon>Fonticula</taxon>
    </lineage>
</organism>
<reference evidence="10" key="1">
    <citation type="submission" date="2013-04" db="EMBL/GenBank/DDBJ databases">
        <title>The Genome Sequence of Fonticula alba ATCC 38817.</title>
        <authorList>
            <consortium name="The Broad Institute Genomics Platform"/>
            <person name="Russ C."/>
            <person name="Cuomo C."/>
            <person name="Burger G."/>
            <person name="Gray M.W."/>
            <person name="Holland P.W.H."/>
            <person name="King N."/>
            <person name="Lang F.B.F."/>
            <person name="Roger A.J."/>
            <person name="Ruiz-Trillo I."/>
            <person name="Brown M."/>
            <person name="Walker B."/>
            <person name="Young S."/>
            <person name="Zeng Q."/>
            <person name="Gargeya S."/>
            <person name="Fitzgerald M."/>
            <person name="Haas B."/>
            <person name="Abouelleil A."/>
            <person name="Allen A.W."/>
            <person name="Alvarado L."/>
            <person name="Arachchi H.M."/>
            <person name="Berlin A.M."/>
            <person name="Chapman S.B."/>
            <person name="Gainer-Dewar J."/>
            <person name="Goldberg J."/>
            <person name="Griggs A."/>
            <person name="Gujja S."/>
            <person name="Hansen M."/>
            <person name="Howarth C."/>
            <person name="Imamovic A."/>
            <person name="Ireland A."/>
            <person name="Larimer J."/>
            <person name="McCowan C."/>
            <person name="Murphy C."/>
            <person name="Pearson M."/>
            <person name="Poon T.W."/>
            <person name="Priest M."/>
            <person name="Roberts A."/>
            <person name="Saif S."/>
            <person name="Shea T."/>
            <person name="Sisk P."/>
            <person name="Sykes S."/>
            <person name="Wortman J."/>
            <person name="Nusbaum C."/>
            <person name="Birren B."/>
        </authorList>
    </citation>
    <scope>NUCLEOTIDE SEQUENCE [LARGE SCALE GENOMIC DNA]</scope>
    <source>
        <strain evidence="10">ATCC 38817</strain>
    </source>
</reference>
<evidence type="ECO:0000256" key="8">
    <source>
        <dbReference type="SAM" id="MobiDB-lite"/>
    </source>
</evidence>
<feature type="binding site" evidence="7">
    <location>
        <position position="515"/>
    </location>
    <ligand>
        <name>L-glutamate</name>
        <dbReference type="ChEBI" id="CHEBI:29985"/>
    </ligand>
</feature>